<evidence type="ECO:0000256" key="2">
    <source>
        <dbReference type="SAM" id="Phobius"/>
    </source>
</evidence>
<evidence type="ECO:0000313" key="3">
    <source>
        <dbReference type="EMBL" id="TVY37195.1"/>
    </source>
</evidence>
<feature type="transmembrane region" description="Helical" evidence="2">
    <location>
        <begin position="307"/>
        <end position="329"/>
    </location>
</feature>
<name>A0A8H8UB21_9HELO</name>
<feature type="compositionally biased region" description="Low complexity" evidence="1">
    <location>
        <begin position="562"/>
        <end position="571"/>
    </location>
</feature>
<accession>A0A8H8UB21</accession>
<feature type="transmembrane region" description="Helical" evidence="2">
    <location>
        <begin position="193"/>
        <end position="211"/>
    </location>
</feature>
<keyword evidence="4" id="KW-1185">Reference proteome</keyword>
<evidence type="ECO:0000313" key="4">
    <source>
        <dbReference type="Proteomes" id="UP000443090"/>
    </source>
</evidence>
<dbReference type="AlphaFoldDB" id="A0A8H8UB21"/>
<organism evidence="3 4">
    <name type="scientific">Lachnellula occidentalis</name>
    <dbReference type="NCBI Taxonomy" id="215460"/>
    <lineage>
        <taxon>Eukaryota</taxon>
        <taxon>Fungi</taxon>
        <taxon>Dikarya</taxon>
        <taxon>Ascomycota</taxon>
        <taxon>Pezizomycotina</taxon>
        <taxon>Leotiomycetes</taxon>
        <taxon>Helotiales</taxon>
        <taxon>Lachnaceae</taxon>
        <taxon>Lachnellula</taxon>
    </lineage>
</organism>
<keyword evidence="2" id="KW-0812">Transmembrane</keyword>
<evidence type="ECO:0000256" key="1">
    <source>
        <dbReference type="SAM" id="MobiDB-lite"/>
    </source>
</evidence>
<sequence length="658" mass="72352">MASSARLVMERSKNGTRGLNFTMAQTSGSARSNVTGHLIEKLVFAESKSVRTSTIILAVFNILAAFATACSILYDCYFAYKRCNPKFKASYVYGEYFWEFILTRGRKFCIRTIHPAETFPLILAIGIVLQGIVFAAVQGQGLTSLFTTGCSVTAQFMWPALFIVPYTQLVFGIECAVRSLRPRPFQARGKHNVKMYIVLIVLMLVGTWIPSNLAKEPDTCFASLMWFITSFRLDGLILTSMTASLMMISAIIIFFRLSTVKLIDEHQRIAASRMVYYLILGTISLGFVIPWFASLVQNGPESEDLKVAMMATVVVNLSGLISGLLHLFLRANTATTSFGPRSLKDGKKHEIRIWGPNELVFNNHLIDPVSGPRSPPRDLASRSDSRSSLVGFEKEIGRVISMESVRSPPFDLSARYNNTLASSAIEPKTPTNPEPAYEPVTPVQTHARKPSYSLFPPERSPVKLGVPGTRQQEPTSIYDISDLTPPPPIFGPGSRANHRRDSSMVSSATVQIGLRLSHAPDPSEEDMPTLPLPSTTYNANAATRPQTPEPLDIKSFNFSSLPRSPLRPSPLNISTTLPTRSPTYVNKTLPPTPKANIPISRLNESNTQLSPAVYSPDKITVQTPESATMPKNPLRGNPLGSPISQPEKTAQGGKSDWI</sequence>
<feature type="transmembrane region" description="Helical" evidence="2">
    <location>
        <begin position="275"/>
        <end position="295"/>
    </location>
</feature>
<keyword evidence="2" id="KW-0472">Membrane</keyword>
<protein>
    <submittedName>
        <fullName evidence="3">Uncharacterized protein</fullName>
    </submittedName>
</protein>
<proteinExistence type="predicted"/>
<reference evidence="3 4" key="1">
    <citation type="submission" date="2018-05" db="EMBL/GenBank/DDBJ databases">
        <title>Genome sequencing and assembly of the regulated plant pathogen Lachnellula willkommii and related sister species for the development of diagnostic species identification markers.</title>
        <authorList>
            <person name="Giroux E."/>
            <person name="Bilodeau G."/>
        </authorList>
    </citation>
    <scope>NUCLEOTIDE SEQUENCE [LARGE SCALE GENOMIC DNA]</scope>
    <source>
        <strain evidence="3 4">CBS 160.35</strain>
    </source>
</reference>
<feature type="transmembrane region" description="Helical" evidence="2">
    <location>
        <begin position="156"/>
        <end position="173"/>
    </location>
</feature>
<feature type="region of interest" description="Disordered" evidence="1">
    <location>
        <begin position="366"/>
        <end position="386"/>
    </location>
</feature>
<feature type="transmembrane region" description="Helical" evidence="2">
    <location>
        <begin position="231"/>
        <end position="255"/>
    </location>
</feature>
<keyword evidence="2" id="KW-1133">Transmembrane helix</keyword>
<feature type="compositionally biased region" description="Polar residues" evidence="1">
    <location>
        <begin position="572"/>
        <end position="586"/>
    </location>
</feature>
<gene>
    <name evidence="3" type="ORF">LOCC1_G006741</name>
</gene>
<feature type="region of interest" description="Disordered" evidence="1">
    <location>
        <begin position="448"/>
        <end position="471"/>
    </location>
</feature>
<dbReference type="OrthoDB" id="5368516at2759"/>
<feature type="region of interest" description="Disordered" evidence="1">
    <location>
        <begin position="562"/>
        <end position="599"/>
    </location>
</feature>
<comment type="caution">
    <text evidence="3">The sequence shown here is derived from an EMBL/GenBank/DDBJ whole genome shotgun (WGS) entry which is preliminary data.</text>
</comment>
<dbReference type="EMBL" id="QGMI01000734">
    <property type="protein sequence ID" value="TVY37195.1"/>
    <property type="molecule type" value="Genomic_DNA"/>
</dbReference>
<feature type="region of interest" description="Disordered" evidence="1">
    <location>
        <begin position="621"/>
        <end position="658"/>
    </location>
</feature>
<feature type="transmembrane region" description="Helical" evidence="2">
    <location>
        <begin position="55"/>
        <end position="80"/>
    </location>
</feature>
<feature type="transmembrane region" description="Helical" evidence="2">
    <location>
        <begin position="116"/>
        <end position="136"/>
    </location>
</feature>
<dbReference type="Proteomes" id="UP000443090">
    <property type="component" value="Unassembled WGS sequence"/>
</dbReference>
<feature type="compositionally biased region" description="Basic and acidic residues" evidence="1">
    <location>
        <begin position="375"/>
        <end position="385"/>
    </location>
</feature>